<keyword evidence="1" id="KW-0472">Membrane</keyword>
<gene>
    <name evidence="2" type="ORF">JEQ47_07740</name>
</gene>
<keyword evidence="1" id="KW-0812">Transmembrane</keyword>
<dbReference type="Proteomes" id="UP000602124">
    <property type="component" value="Unassembled WGS sequence"/>
</dbReference>
<feature type="transmembrane region" description="Helical" evidence="1">
    <location>
        <begin position="82"/>
        <end position="105"/>
    </location>
</feature>
<evidence type="ECO:0000313" key="2">
    <source>
        <dbReference type="EMBL" id="MBJ3784605.1"/>
    </source>
</evidence>
<protein>
    <submittedName>
        <fullName evidence="2">Uncharacterized protein</fullName>
    </submittedName>
</protein>
<organism evidence="2 3">
    <name type="scientific">Devosia sediminis</name>
    <dbReference type="NCBI Taxonomy" id="2798801"/>
    <lineage>
        <taxon>Bacteria</taxon>
        <taxon>Pseudomonadati</taxon>
        <taxon>Pseudomonadota</taxon>
        <taxon>Alphaproteobacteria</taxon>
        <taxon>Hyphomicrobiales</taxon>
        <taxon>Devosiaceae</taxon>
        <taxon>Devosia</taxon>
    </lineage>
</organism>
<feature type="transmembrane region" description="Helical" evidence="1">
    <location>
        <begin position="51"/>
        <end position="75"/>
    </location>
</feature>
<keyword evidence="3" id="KW-1185">Reference proteome</keyword>
<dbReference type="AlphaFoldDB" id="A0A934MKY9"/>
<evidence type="ECO:0000313" key="3">
    <source>
        <dbReference type="Proteomes" id="UP000602124"/>
    </source>
</evidence>
<name>A0A934MKY9_9HYPH</name>
<dbReference type="EMBL" id="JAEKMH010000002">
    <property type="protein sequence ID" value="MBJ3784605.1"/>
    <property type="molecule type" value="Genomic_DNA"/>
</dbReference>
<keyword evidence="1" id="KW-1133">Transmembrane helix</keyword>
<sequence length="155" mass="15945">MRIRDIGIGLASYVVAVCVSAISVLVLFALSDAVTSQAGRMSGLPAIDGPLIWVAIYLVGAVGLVPFLLAIAVLHRIGKTGWLAHTVAGIVVSLVAQVLVWFGGLPSLSDLIASSPITLGGAVAGFTYWATKVLLGRFVRPSAGGAAPLRSDQPR</sequence>
<evidence type="ECO:0000256" key="1">
    <source>
        <dbReference type="SAM" id="Phobius"/>
    </source>
</evidence>
<accession>A0A934MKY9</accession>
<dbReference type="RefSeq" id="WP_198875845.1">
    <property type="nucleotide sequence ID" value="NZ_JAEKMH010000002.1"/>
</dbReference>
<feature type="transmembrane region" description="Helical" evidence="1">
    <location>
        <begin position="7"/>
        <end position="31"/>
    </location>
</feature>
<proteinExistence type="predicted"/>
<comment type="caution">
    <text evidence="2">The sequence shown here is derived from an EMBL/GenBank/DDBJ whole genome shotgun (WGS) entry which is preliminary data.</text>
</comment>
<reference evidence="2" key="1">
    <citation type="submission" date="2020-12" db="EMBL/GenBank/DDBJ databases">
        <title>Devosia sp. MSA67 isolated from Mo River.</title>
        <authorList>
            <person name="Ma F."/>
            <person name="Zi Z."/>
        </authorList>
    </citation>
    <scope>NUCLEOTIDE SEQUENCE</scope>
    <source>
        <strain evidence="2">MSA67</strain>
    </source>
</reference>
<feature type="transmembrane region" description="Helical" evidence="1">
    <location>
        <begin position="111"/>
        <end position="130"/>
    </location>
</feature>